<sequence length="74" mass="8910">MKKKNVHINDDDGYHIGNSQYEYEPKQENDYYSKQNKTKIETMIQSSYGIYRNKKKLHSFLSINSIYRHIGQIH</sequence>
<keyword evidence="3" id="KW-1185">Reference proteome</keyword>
<comment type="caution">
    <text evidence="2">The sequence shown here is derived from an EMBL/GenBank/DDBJ whole genome shotgun (WGS) entry which is preliminary data.</text>
</comment>
<name>A0ABQ8IXA6_DERPT</name>
<evidence type="ECO:0000256" key="1">
    <source>
        <dbReference type="SAM" id="MobiDB-lite"/>
    </source>
</evidence>
<feature type="region of interest" description="Disordered" evidence="1">
    <location>
        <begin position="1"/>
        <end position="20"/>
    </location>
</feature>
<protein>
    <submittedName>
        <fullName evidence="2">Uncharacterized protein</fullName>
    </submittedName>
</protein>
<gene>
    <name evidence="2" type="ORF">DERP_014130</name>
</gene>
<reference evidence="2 3" key="2">
    <citation type="journal article" date="2022" name="Mol. Biol. Evol.">
        <title>Comparative Genomics Reveals Insights into the Divergent Evolution of Astigmatic Mites and Household Pest Adaptations.</title>
        <authorList>
            <person name="Xiong Q."/>
            <person name="Wan A.T."/>
            <person name="Liu X."/>
            <person name="Fung C.S."/>
            <person name="Xiao X."/>
            <person name="Malainual N."/>
            <person name="Hou J."/>
            <person name="Wang L."/>
            <person name="Wang M."/>
            <person name="Yang K.Y."/>
            <person name="Cui Y."/>
            <person name="Leung E.L."/>
            <person name="Nong W."/>
            <person name="Shin S.K."/>
            <person name="Au S.W."/>
            <person name="Jeong K.Y."/>
            <person name="Chew F.T."/>
            <person name="Hui J.H."/>
            <person name="Leung T.F."/>
            <person name="Tungtrongchitr A."/>
            <person name="Zhong N."/>
            <person name="Liu Z."/>
            <person name="Tsui S.K."/>
        </authorList>
    </citation>
    <scope>NUCLEOTIDE SEQUENCE [LARGE SCALE GENOMIC DNA]</scope>
    <source>
        <strain evidence="2">Derp</strain>
    </source>
</reference>
<dbReference type="EMBL" id="NJHN03000102">
    <property type="protein sequence ID" value="KAH9414961.1"/>
    <property type="molecule type" value="Genomic_DNA"/>
</dbReference>
<evidence type="ECO:0000313" key="2">
    <source>
        <dbReference type="EMBL" id="KAH9414961.1"/>
    </source>
</evidence>
<dbReference type="Proteomes" id="UP000887458">
    <property type="component" value="Unassembled WGS sequence"/>
</dbReference>
<evidence type="ECO:0000313" key="3">
    <source>
        <dbReference type="Proteomes" id="UP000887458"/>
    </source>
</evidence>
<reference evidence="2 3" key="1">
    <citation type="journal article" date="2018" name="J. Allergy Clin. Immunol.">
        <title>High-quality assembly of Dermatophagoides pteronyssinus genome and transcriptome reveals a wide range of novel allergens.</title>
        <authorList>
            <person name="Liu X.Y."/>
            <person name="Yang K.Y."/>
            <person name="Wang M.Q."/>
            <person name="Kwok J.S."/>
            <person name="Zeng X."/>
            <person name="Yang Z."/>
            <person name="Xiao X.J."/>
            <person name="Lau C.P."/>
            <person name="Li Y."/>
            <person name="Huang Z.M."/>
            <person name="Ba J.G."/>
            <person name="Yim A.K."/>
            <person name="Ouyang C.Y."/>
            <person name="Ngai S.M."/>
            <person name="Chan T.F."/>
            <person name="Leung E.L."/>
            <person name="Liu L."/>
            <person name="Liu Z.G."/>
            <person name="Tsui S.K."/>
        </authorList>
    </citation>
    <scope>NUCLEOTIDE SEQUENCE [LARGE SCALE GENOMIC DNA]</scope>
    <source>
        <strain evidence="2">Derp</strain>
    </source>
</reference>
<organism evidence="2 3">
    <name type="scientific">Dermatophagoides pteronyssinus</name>
    <name type="common">European house dust mite</name>
    <dbReference type="NCBI Taxonomy" id="6956"/>
    <lineage>
        <taxon>Eukaryota</taxon>
        <taxon>Metazoa</taxon>
        <taxon>Ecdysozoa</taxon>
        <taxon>Arthropoda</taxon>
        <taxon>Chelicerata</taxon>
        <taxon>Arachnida</taxon>
        <taxon>Acari</taxon>
        <taxon>Acariformes</taxon>
        <taxon>Sarcoptiformes</taxon>
        <taxon>Astigmata</taxon>
        <taxon>Psoroptidia</taxon>
        <taxon>Analgoidea</taxon>
        <taxon>Pyroglyphidae</taxon>
        <taxon>Dermatophagoidinae</taxon>
        <taxon>Dermatophagoides</taxon>
    </lineage>
</organism>
<accession>A0ABQ8IXA6</accession>
<proteinExistence type="predicted"/>